<reference evidence="4 5" key="1">
    <citation type="journal article" date="2015" name="Genome Biol.">
        <title>Comparative genomics of Steinernema reveals deeply conserved gene regulatory networks.</title>
        <authorList>
            <person name="Dillman A.R."/>
            <person name="Macchietto M."/>
            <person name="Porter C.F."/>
            <person name="Rogers A."/>
            <person name="Williams B."/>
            <person name="Antoshechkin I."/>
            <person name="Lee M.M."/>
            <person name="Goodwin Z."/>
            <person name="Lu X."/>
            <person name="Lewis E.E."/>
            <person name="Goodrich-Blair H."/>
            <person name="Stock S.P."/>
            <person name="Adams B.J."/>
            <person name="Sternberg P.W."/>
            <person name="Mortazavi A."/>
        </authorList>
    </citation>
    <scope>NUCLEOTIDE SEQUENCE [LARGE SCALE GENOMIC DNA]</scope>
    <source>
        <strain evidence="4 5">ALL</strain>
    </source>
</reference>
<dbReference type="Pfam" id="PF01019">
    <property type="entry name" value="G_glu_transpept"/>
    <property type="match status" value="1"/>
</dbReference>
<dbReference type="OrthoDB" id="1081007at2759"/>
<dbReference type="Proteomes" id="UP000298663">
    <property type="component" value="Unassembled WGS sequence"/>
</dbReference>
<dbReference type="STRING" id="34508.A0A4U8UHQ5"/>
<dbReference type="Gene3D" id="1.10.246.130">
    <property type="match status" value="1"/>
</dbReference>
<dbReference type="EMBL" id="AZBU02000001">
    <property type="protein sequence ID" value="TMS32510.1"/>
    <property type="molecule type" value="Genomic_DNA"/>
</dbReference>
<dbReference type="AlphaFoldDB" id="A0A4U8UHQ5"/>
<evidence type="ECO:0000256" key="2">
    <source>
        <dbReference type="SAM" id="MobiDB-lite"/>
    </source>
</evidence>
<name>A0A4U8UHQ5_STECR</name>
<dbReference type="Gene3D" id="3.60.20.40">
    <property type="match status" value="1"/>
</dbReference>
<dbReference type="PANTHER" id="PTHR11686:SF9">
    <property type="entry name" value="RE13973P"/>
    <property type="match status" value="1"/>
</dbReference>
<dbReference type="PANTHER" id="PTHR11686">
    <property type="entry name" value="GAMMA GLUTAMYL TRANSPEPTIDASE"/>
    <property type="match status" value="1"/>
</dbReference>
<protein>
    <recommendedName>
        <fullName evidence="6">Gamma-glutamyltranspeptidase</fullName>
    </recommendedName>
</protein>
<organism evidence="4 5">
    <name type="scientific">Steinernema carpocapsae</name>
    <name type="common">Entomopathogenic nematode</name>
    <dbReference type="NCBI Taxonomy" id="34508"/>
    <lineage>
        <taxon>Eukaryota</taxon>
        <taxon>Metazoa</taxon>
        <taxon>Ecdysozoa</taxon>
        <taxon>Nematoda</taxon>
        <taxon>Chromadorea</taxon>
        <taxon>Rhabditida</taxon>
        <taxon>Tylenchina</taxon>
        <taxon>Panagrolaimomorpha</taxon>
        <taxon>Strongyloidoidea</taxon>
        <taxon>Steinernematidae</taxon>
        <taxon>Steinernema</taxon>
    </lineage>
</organism>
<evidence type="ECO:0000256" key="1">
    <source>
        <dbReference type="PIRSR" id="PIRSR600101-2"/>
    </source>
</evidence>
<accession>A0A4U8UHQ5</accession>
<feature type="compositionally biased region" description="Polar residues" evidence="2">
    <location>
        <begin position="131"/>
        <end position="141"/>
    </location>
</feature>
<keyword evidence="3" id="KW-0472">Membrane</keyword>
<dbReference type="InterPro" id="IPR043138">
    <property type="entry name" value="GGT_lsub"/>
</dbReference>
<evidence type="ECO:0000256" key="3">
    <source>
        <dbReference type="SAM" id="Phobius"/>
    </source>
</evidence>
<dbReference type="InterPro" id="IPR000101">
    <property type="entry name" value="GGT_peptidase"/>
</dbReference>
<feature type="region of interest" description="Disordered" evidence="2">
    <location>
        <begin position="532"/>
        <end position="551"/>
    </location>
</feature>
<evidence type="ECO:0000313" key="4">
    <source>
        <dbReference type="EMBL" id="TMS32510.1"/>
    </source>
</evidence>
<dbReference type="SUPFAM" id="SSF56235">
    <property type="entry name" value="N-terminal nucleophile aminohydrolases (Ntn hydrolases)"/>
    <property type="match status" value="1"/>
</dbReference>
<comment type="caution">
    <text evidence="4">The sequence shown here is derived from an EMBL/GenBank/DDBJ whole genome shotgun (WGS) entry which is preliminary data.</text>
</comment>
<evidence type="ECO:0000313" key="5">
    <source>
        <dbReference type="Proteomes" id="UP000298663"/>
    </source>
</evidence>
<proteinExistence type="predicted"/>
<dbReference type="PRINTS" id="PR01210">
    <property type="entry name" value="GGTRANSPTASE"/>
</dbReference>
<dbReference type="InterPro" id="IPR029055">
    <property type="entry name" value="Ntn_hydrolases_N"/>
</dbReference>
<dbReference type="GO" id="GO:0006751">
    <property type="term" value="P:glutathione catabolic process"/>
    <property type="evidence" value="ECO:0007669"/>
    <property type="project" value="InterPro"/>
</dbReference>
<feature type="binding site" evidence="1">
    <location>
        <begin position="556"/>
        <end position="557"/>
    </location>
    <ligand>
        <name>L-glutamate</name>
        <dbReference type="ChEBI" id="CHEBI:29985"/>
    </ligand>
</feature>
<feature type="transmembrane region" description="Helical" evidence="3">
    <location>
        <begin position="64"/>
        <end position="88"/>
    </location>
</feature>
<keyword evidence="3" id="KW-1133">Transmembrane helix</keyword>
<keyword evidence="5" id="KW-1185">Reference proteome</keyword>
<evidence type="ECO:0008006" key="6">
    <source>
        <dbReference type="Google" id="ProtNLM"/>
    </source>
</evidence>
<dbReference type="GO" id="GO:0036374">
    <property type="term" value="F:glutathione hydrolase activity"/>
    <property type="evidence" value="ECO:0007669"/>
    <property type="project" value="InterPro"/>
</dbReference>
<gene>
    <name evidence="4" type="ORF">L596_000340</name>
</gene>
<keyword evidence="3" id="KW-0812">Transmembrane</keyword>
<sequence>MSSAAAKPFYDFFESQRRSARISDEADRSESPPVMVHVIQIPNSKKERTGPRLRMPNFKFYGDLPWIVVIVQSILLICILLFFFTFLVTKNEPKNAPTTDLPSTTTLFPDFTDFTEASETKARTEEPTEPVTDSNASGSLTEDSDPVDKHYLPVRTCSEIGRSILIRGGNAVESAIATLICSNAAKFGDVFGGGFIMTIYNSTTKQCFSADALPTAPSRVSETQLKHQDAPDSQFIATPASLNGFYRLFEKHGSGKVFWSELLMPTVDLCRRGFPVSQETARLIQKNYSRAKKDEDWKRLFVNPNTRKLYGEGDIINRYTYANSLEALAEAEDPVELFYRGDMAEVIANERRNDSFLAMNDLEDYETIFHGDHQVVSNRFSFHSPPPPSTFVLSQAVTAAVRELQHYSTTQDIRLYHNLIEVARKVELKRQFLGDEDYSAAVKDVVANISDALFANQIASLVRSWQRPSDEDSFERIKNQRTLESSVSVSVVDCKGNGVAVSSTNTDMFSTKTLSPTLGFIWNTQLRSFDLQPHQDSSSQEETGHNRVHAGQRPLSSMVPLLAIDTISGELKLALSGLDDSAMIASFLLRLLFFKDPAVDVVQAPQVSLGFANADILHDGRLSANTTDYLTSVGHRLGTTRRKAFSAIAREADKSLVASTGSHIVPIGY</sequence>
<dbReference type="InterPro" id="IPR043137">
    <property type="entry name" value="GGT_ssub_C"/>
</dbReference>
<dbReference type="GO" id="GO:0005886">
    <property type="term" value="C:plasma membrane"/>
    <property type="evidence" value="ECO:0007669"/>
    <property type="project" value="TreeGrafter"/>
</dbReference>
<reference evidence="4 5" key="2">
    <citation type="journal article" date="2019" name="G3 (Bethesda)">
        <title>Hybrid Assembly of the Genome of the Entomopathogenic Nematode Steinernema carpocapsae Identifies the X-Chromosome.</title>
        <authorList>
            <person name="Serra L."/>
            <person name="Macchietto M."/>
            <person name="Macias-Munoz A."/>
            <person name="McGill C.J."/>
            <person name="Rodriguez I.M."/>
            <person name="Rodriguez B."/>
            <person name="Murad R."/>
            <person name="Mortazavi A."/>
        </authorList>
    </citation>
    <scope>NUCLEOTIDE SEQUENCE [LARGE SCALE GENOMIC DNA]</scope>
    <source>
        <strain evidence="4 5">ALL</strain>
    </source>
</reference>
<feature type="region of interest" description="Disordered" evidence="2">
    <location>
        <begin position="118"/>
        <end position="147"/>
    </location>
</feature>